<proteinExistence type="predicted"/>
<accession>A0A2P4T8N1</accession>
<dbReference type="EMBL" id="PPHD01005172">
    <property type="protein sequence ID" value="POI32701.1"/>
    <property type="molecule type" value="Genomic_DNA"/>
</dbReference>
<protein>
    <submittedName>
        <fullName evidence="3">Uncharacterized protein</fullName>
    </submittedName>
</protein>
<dbReference type="OrthoDB" id="2133912at2759"/>
<dbReference type="GO" id="GO:0032391">
    <property type="term" value="C:photoreceptor connecting cilium"/>
    <property type="evidence" value="ECO:0007669"/>
    <property type="project" value="TreeGrafter"/>
</dbReference>
<gene>
    <name evidence="3" type="ORF">CIB84_003547</name>
</gene>
<dbReference type="GO" id="GO:0031870">
    <property type="term" value="F:thromboxane A2 receptor binding"/>
    <property type="evidence" value="ECO:0007669"/>
    <property type="project" value="TreeGrafter"/>
</dbReference>
<reference evidence="3 4" key="1">
    <citation type="submission" date="2018-01" db="EMBL/GenBank/DDBJ databases">
        <title>Comparison of the Chinese Bamboo Partridge and Red Junglefowl genome sequences highlights the importance of demography in genome evolution.</title>
        <authorList>
            <person name="Tiley G.P."/>
            <person name="Kimball R.T."/>
            <person name="Braun E.L."/>
            <person name="Burleigh J.G."/>
        </authorList>
    </citation>
    <scope>NUCLEOTIDE SEQUENCE [LARGE SCALE GENOMIC DNA]</scope>
    <source>
        <strain evidence="3">RTK389</strain>
        <tissue evidence="3">Blood</tissue>
    </source>
</reference>
<feature type="non-terminal residue" evidence="3">
    <location>
        <position position="472"/>
    </location>
</feature>
<name>A0A2P4T8N1_BAMTH</name>
<dbReference type="InterPro" id="IPR031139">
    <property type="entry name" value="RPGRIP1_fam"/>
</dbReference>
<feature type="coiled-coil region" evidence="1">
    <location>
        <begin position="308"/>
        <end position="435"/>
    </location>
</feature>
<dbReference type="GO" id="GO:0046548">
    <property type="term" value="P:retinal rod cell development"/>
    <property type="evidence" value="ECO:0007669"/>
    <property type="project" value="TreeGrafter"/>
</dbReference>
<keyword evidence="1" id="KW-0175">Coiled coil</keyword>
<dbReference type="PANTHER" id="PTHR14240:SF4">
    <property type="entry name" value="PROTEIN FANTOM"/>
    <property type="match status" value="1"/>
</dbReference>
<comment type="caution">
    <text evidence="3">The sequence shown here is derived from an EMBL/GenBank/DDBJ whole genome shotgun (WGS) entry which is preliminary data.</text>
</comment>
<dbReference type="PANTHER" id="PTHR14240">
    <property type="entry name" value="RETINITIS PIGMENTOSA GTPASE REGULATOR-INTERACTING PROTEIN"/>
    <property type="match status" value="1"/>
</dbReference>
<evidence type="ECO:0000313" key="3">
    <source>
        <dbReference type="EMBL" id="POI32701.1"/>
    </source>
</evidence>
<dbReference type="AlphaFoldDB" id="A0A2P4T8N1"/>
<dbReference type="GO" id="GO:1905515">
    <property type="term" value="P:non-motile cilium assembly"/>
    <property type="evidence" value="ECO:0007669"/>
    <property type="project" value="TreeGrafter"/>
</dbReference>
<evidence type="ECO:0000256" key="2">
    <source>
        <dbReference type="SAM" id="MobiDB-lite"/>
    </source>
</evidence>
<feature type="coiled-coil region" evidence="1">
    <location>
        <begin position="177"/>
        <end position="232"/>
    </location>
</feature>
<organism evidence="3 4">
    <name type="scientific">Bambusicola thoracicus</name>
    <name type="common">Chinese bamboo-partridge</name>
    <name type="synonym">Perdix thoracica</name>
    <dbReference type="NCBI Taxonomy" id="9083"/>
    <lineage>
        <taxon>Eukaryota</taxon>
        <taxon>Metazoa</taxon>
        <taxon>Chordata</taxon>
        <taxon>Craniata</taxon>
        <taxon>Vertebrata</taxon>
        <taxon>Euteleostomi</taxon>
        <taxon>Archelosauria</taxon>
        <taxon>Archosauria</taxon>
        <taxon>Dinosauria</taxon>
        <taxon>Saurischia</taxon>
        <taxon>Theropoda</taxon>
        <taxon>Coelurosauria</taxon>
        <taxon>Aves</taxon>
        <taxon>Neognathae</taxon>
        <taxon>Galloanserae</taxon>
        <taxon>Galliformes</taxon>
        <taxon>Phasianidae</taxon>
        <taxon>Perdicinae</taxon>
        <taxon>Bambusicola</taxon>
    </lineage>
</organism>
<feature type="region of interest" description="Disordered" evidence="2">
    <location>
        <begin position="132"/>
        <end position="158"/>
    </location>
</feature>
<evidence type="ECO:0000256" key="1">
    <source>
        <dbReference type="SAM" id="Coils"/>
    </source>
</evidence>
<keyword evidence="4" id="KW-1185">Reference proteome</keyword>
<sequence>MLIWVESASAQNVKAQQAVSQFSRKDLEDKYLQLRDENISLKRHASKQEETIKRMATRLIRLVRYKKRNEQVGGGPKRPGPTVKMEGMVERLQERIHDPEKQNEILRSKLISNKQQVHFPSHRPIQYKFAQPHNSTGLKKASDAAGTPEHTEKGMKLQDVEVTSPQLPLQRCGPSLLEDARATIRNLEAVIDSQKGRIEELERLSELLDSQLRNKEKEIEESALHLREQEAAHRRYCEKSKSPWSEHYNNLLNFEENINYVRERSNIRDNVEMIKVRKQLAEKSSALAAMESKFLQFQENQRNFKTNHDVLIAKSEELNLQLKEERAKCLHLEKELQSVTISKRRTQELEERVNDLEREKELLEENCDKLSNSVFSVTREQEWKSKEEQLKLQIAELETAIQSSLADKDEILDKLKVERDQKEKLIEENKDLQSCYLENKQRLDELKDYMKYLTKKCDVDVAELSEALLHIK</sequence>
<feature type="compositionally biased region" description="Basic and acidic residues" evidence="2">
    <location>
        <begin position="149"/>
        <end position="158"/>
    </location>
</feature>
<dbReference type="Proteomes" id="UP000237246">
    <property type="component" value="Unassembled WGS sequence"/>
</dbReference>
<evidence type="ECO:0000313" key="4">
    <source>
        <dbReference type="Proteomes" id="UP000237246"/>
    </source>
</evidence>